<organism evidence="1">
    <name type="scientific">Aspergillus flavus</name>
    <dbReference type="NCBI Taxonomy" id="5059"/>
    <lineage>
        <taxon>Eukaryota</taxon>
        <taxon>Fungi</taxon>
        <taxon>Dikarya</taxon>
        <taxon>Ascomycota</taxon>
        <taxon>Pezizomycotina</taxon>
        <taxon>Eurotiomycetes</taxon>
        <taxon>Eurotiomycetidae</taxon>
        <taxon>Eurotiales</taxon>
        <taxon>Aspergillaceae</taxon>
        <taxon>Aspergillus</taxon>
        <taxon>Aspergillus subgen. Circumdati</taxon>
    </lineage>
</organism>
<reference evidence="1" key="1">
    <citation type="submission" date="2019-04" db="EMBL/GenBank/DDBJ databases">
        <title>Friends and foes A comparative genomics study of 23 Aspergillus species from section Flavi.</title>
        <authorList>
            <consortium name="DOE Joint Genome Institute"/>
            <person name="Kjaerbolling I."/>
            <person name="Vesth T."/>
            <person name="Frisvad J.C."/>
            <person name="Nybo J.L."/>
            <person name="Theobald S."/>
            <person name="Kildgaard S."/>
            <person name="Isbrandt T."/>
            <person name="Kuo A."/>
            <person name="Sato A."/>
            <person name="Lyhne E.K."/>
            <person name="Kogle M.E."/>
            <person name="Wiebenga A."/>
            <person name="Kun R.S."/>
            <person name="Lubbers R.J."/>
            <person name="Makela M.R."/>
            <person name="Barry K."/>
            <person name="Chovatia M."/>
            <person name="Clum A."/>
            <person name="Daum C."/>
            <person name="Haridas S."/>
            <person name="He G."/>
            <person name="LaButti K."/>
            <person name="Lipzen A."/>
            <person name="Mondo S."/>
            <person name="Riley R."/>
            <person name="Salamov A."/>
            <person name="Simmons B.A."/>
            <person name="Magnuson J.K."/>
            <person name="Henrissat B."/>
            <person name="Mortensen U.H."/>
            <person name="Larsen T.O."/>
            <person name="Devries R.P."/>
            <person name="Grigoriev I.V."/>
            <person name="Machida M."/>
            <person name="Baker S.E."/>
            <person name="Andersen M.R."/>
        </authorList>
    </citation>
    <scope>NUCLEOTIDE SEQUENCE [LARGE SCALE GENOMIC DNA]</scope>
    <source>
        <strain evidence="1">CBS 121.62</strain>
    </source>
</reference>
<accession>A0A5N6GIW1</accession>
<proteinExistence type="predicted"/>
<protein>
    <submittedName>
        <fullName evidence="1">Uncharacterized protein</fullName>
    </submittedName>
</protein>
<name>A0A5N6GIW1_ASPFL</name>
<dbReference type="Proteomes" id="UP000325434">
    <property type="component" value="Unassembled WGS sequence"/>
</dbReference>
<sequence>MLGPSKWITYRGVFDLGCSAKIYRFDILPVPIDQLWLCGLDFRYAGFDDRSGRPNGSRFNLFSAVFNFRDEVLDPQPNKYADSRIEYRITKKRREKM</sequence>
<gene>
    <name evidence="1" type="ORF">BDV35DRAFT_385224</name>
</gene>
<evidence type="ECO:0000313" key="1">
    <source>
        <dbReference type="EMBL" id="KAB8241129.1"/>
    </source>
</evidence>
<dbReference type="AlphaFoldDB" id="A0A5N6GIW1"/>
<dbReference type="EMBL" id="ML734702">
    <property type="protein sequence ID" value="KAB8241129.1"/>
    <property type="molecule type" value="Genomic_DNA"/>
</dbReference>